<sequence>MSRYFTPPFLMISWYLPLPYLNFTPPFLMISWYLPLPYLNFTPLFSCLNIYSPFLMSQYLPSFSHVSVLSLLFSCLGTYPSFSHVPVFTPPFLMSRYFTLLLLAAPTQLMSKKEYIIYVRSFFISILRVSFYIFLFITCLH</sequence>
<feature type="transmembrane region" description="Helical" evidence="1">
    <location>
        <begin position="88"/>
        <end position="105"/>
    </location>
</feature>
<dbReference type="AlphaFoldDB" id="A0A8D9B002"/>
<keyword evidence="1" id="KW-0812">Transmembrane</keyword>
<organism evidence="2">
    <name type="scientific">Cacopsylla melanoneura</name>
    <dbReference type="NCBI Taxonomy" id="428564"/>
    <lineage>
        <taxon>Eukaryota</taxon>
        <taxon>Metazoa</taxon>
        <taxon>Ecdysozoa</taxon>
        <taxon>Arthropoda</taxon>
        <taxon>Hexapoda</taxon>
        <taxon>Insecta</taxon>
        <taxon>Pterygota</taxon>
        <taxon>Neoptera</taxon>
        <taxon>Paraneoptera</taxon>
        <taxon>Hemiptera</taxon>
        <taxon>Sternorrhyncha</taxon>
        <taxon>Psylloidea</taxon>
        <taxon>Psyllidae</taxon>
        <taxon>Psyllinae</taxon>
        <taxon>Cacopsylla</taxon>
    </lineage>
</organism>
<proteinExistence type="predicted"/>
<keyword evidence="1" id="KW-0472">Membrane</keyword>
<name>A0A8D9B002_9HEMI</name>
<dbReference type="EMBL" id="HBUF01592722">
    <property type="protein sequence ID" value="CAG6773872.1"/>
    <property type="molecule type" value="Transcribed_RNA"/>
</dbReference>
<protein>
    <submittedName>
        <fullName evidence="2">Uncharacterized protein</fullName>
    </submittedName>
</protein>
<feature type="transmembrane region" description="Helical" evidence="1">
    <location>
        <begin position="117"/>
        <end position="137"/>
    </location>
</feature>
<accession>A0A8D9B002</accession>
<keyword evidence="1" id="KW-1133">Transmembrane helix</keyword>
<evidence type="ECO:0000313" key="2">
    <source>
        <dbReference type="EMBL" id="CAG6773872.1"/>
    </source>
</evidence>
<evidence type="ECO:0000256" key="1">
    <source>
        <dbReference type="SAM" id="Phobius"/>
    </source>
</evidence>
<reference evidence="2" key="1">
    <citation type="submission" date="2021-05" db="EMBL/GenBank/DDBJ databases">
        <authorList>
            <person name="Alioto T."/>
            <person name="Alioto T."/>
            <person name="Gomez Garrido J."/>
        </authorList>
    </citation>
    <scope>NUCLEOTIDE SEQUENCE</scope>
</reference>